<dbReference type="EMBL" id="CAESAB010000008">
    <property type="protein sequence ID" value="CAB4333034.1"/>
    <property type="molecule type" value="Genomic_DNA"/>
</dbReference>
<dbReference type="AlphaFoldDB" id="A0A6J5YSA9"/>
<feature type="domain" description="Leucine-binding protein" evidence="3">
    <location>
        <begin position="34"/>
        <end position="191"/>
    </location>
</feature>
<sequence>MRRLIFALIVLLTSSALPSVASEEDSVTSDSLSFGASFPLTGAASPGISSYYSGISAYFSYVNDNGGIYGRKINFVKKDDSNIAGRAVTSNSELILKEMVLALISTAPGCASQMALQSGVSPGRRGIPNLFVDCFVEKNSDDSEQSPASTNYYSKVSELNQITILKSYADKNFPNQKIALVYQDDSYGLAISKIKSDPKIHCTQSFPAGSAGTALGTLAYMCSLNGGLKDGDLVFYSGSASGLGSMIAIFQSKNLNLKYFVNDDAFNQSVFAAMRLPNTINPEIYTVSSNSLISETSNQTVATFLSIAQKYRGSSTLDQRFLNGMNAGYIVSNLLGALGPDVTRERLVKAMDLYGAQFDALGLSERSQNTGTRFMPTGGVVVKNTGLSSEAVSEVMSVENGRVSSNSRKQIAISAKGLPVLVQKLPNSAPATKAPTPTPAATPSKTSEPTPSQTEVSDLDGEEEPTFGKISVKREKNKYMISISSNLPNENLQVRATKRGQRAISFKVATDDDGSAKFNTSRSLSGYQVALSLDGEILSSVKAL</sequence>
<evidence type="ECO:0000313" key="4">
    <source>
        <dbReference type="EMBL" id="CAB4333034.1"/>
    </source>
</evidence>
<feature type="region of interest" description="Disordered" evidence="2">
    <location>
        <begin position="428"/>
        <end position="468"/>
    </location>
</feature>
<protein>
    <submittedName>
        <fullName evidence="4">Unannotated protein</fullName>
    </submittedName>
</protein>
<dbReference type="PANTHER" id="PTHR47235:SF1">
    <property type="entry name" value="BLR6548 PROTEIN"/>
    <property type="match status" value="1"/>
</dbReference>
<dbReference type="Pfam" id="PF13458">
    <property type="entry name" value="Peripla_BP_6"/>
    <property type="match status" value="1"/>
</dbReference>
<reference evidence="4" key="1">
    <citation type="submission" date="2020-05" db="EMBL/GenBank/DDBJ databases">
        <authorList>
            <person name="Chiriac C."/>
            <person name="Salcher M."/>
            <person name="Ghai R."/>
            <person name="Kavagutti S V."/>
        </authorList>
    </citation>
    <scope>NUCLEOTIDE SEQUENCE</scope>
</reference>
<dbReference type="PANTHER" id="PTHR47235">
    <property type="entry name" value="BLR6548 PROTEIN"/>
    <property type="match status" value="1"/>
</dbReference>
<evidence type="ECO:0000256" key="1">
    <source>
        <dbReference type="ARBA" id="ARBA00022729"/>
    </source>
</evidence>
<proteinExistence type="predicted"/>
<gene>
    <name evidence="4" type="ORF">UFOPK3820_00348</name>
</gene>
<dbReference type="InterPro" id="IPR028082">
    <property type="entry name" value="Peripla_BP_I"/>
</dbReference>
<evidence type="ECO:0000256" key="2">
    <source>
        <dbReference type="SAM" id="MobiDB-lite"/>
    </source>
</evidence>
<name>A0A6J5YSA9_9ZZZZ</name>
<keyword evidence="1" id="KW-0732">Signal</keyword>
<evidence type="ECO:0000259" key="3">
    <source>
        <dbReference type="Pfam" id="PF13458"/>
    </source>
</evidence>
<dbReference type="Gene3D" id="3.40.50.2300">
    <property type="match status" value="2"/>
</dbReference>
<feature type="compositionally biased region" description="Low complexity" evidence="2">
    <location>
        <begin position="428"/>
        <end position="455"/>
    </location>
</feature>
<accession>A0A6J5YSA9</accession>
<dbReference type="SUPFAM" id="SSF53822">
    <property type="entry name" value="Periplasmic binding protein-like I"/>
    <property type="match status" value="1"/>
</dbReference>
<organism evidence="4">
    <name type="scientific">freshwater metagenome</name>
    <dbReference type="NCBI Taxonomy" id="449393"/>
    <lineage>
        <taxon>unclassified sequences</taxon>
        <taxon>metagenomes</taxon>
        <taxon>ecological metagenomes</taxon>
    </lineage>
</organism>
<dbReference type="InterPro" id="IPR028081">
    <property type="entry name" value="Leu-bd"/>
</dbReference>